<feature type="region of interest" description="Disordered" evidence="3">
    <location>
        <begin position="1"/>
        <end position="23"/>
    </location>
</feature>
<dbReference type="Proteomes" id="UP000178666">
    <property type="component" value="Chromosome"/>
</dbReference>
<protein>
    <submittedName>
        <fullName evidence="5">DNA starvation/stationary phase protection protein</fullName>
    </submittedName>
</protein>
<gene>
    <name evidence="6" type="ORF">A8L58_09325</name>
    <name evidence="5" type="ORF">AXH35_07870</name>
</gene>
<dbReference type="InterPro" id="IPR008331">
    <property type="entry name" value="Ferritin_DPS_dom"/>
</dbReference>
<dbReference type="AlphaFoldDB" id="A0A142KGZ8"/>
<reference evidence="5 7" key="2">
    <citation type="submission" date="2016-02" db="EMBL/GenBank/DDBJ databases">
        <title>Complete Genome Sequence of Propionibacterium acidipropionici ATCC 55737.</title>
        <authorList>
            <person name="Luna Flores C.H."/>
            <person name="Nielsen L.K."/>
            <person name="Marcellin E."/>
        </authorList>
    </citation>
    <scope>NUCLEOTIDE SEQUENCE [LARGE SCALE GENOMIC DNA]</scope>
    <source>
        <strain evidence="5 7">ATCC 55737</strain>
    </source>
</reference>
<evidence type="ECO:0000313" key="5">
    <source>
        <dbReference type="EMBL" id="AMS05386.1"/>
    </source>
</evidence>
<dbReference type="InterPro" id="IPR002177">
    <property type="entry name" value="DPS_DNA-bd"/>
</dbReference>
<dbReference type="PRINTS" id="PR01346">
    <property type="entry name" value="HELNAPAPROT"/>
</dbReference>
<name>A0A142KGZ8_9ACTN</name>
<dbReference type="EMBL" id="CP015970">
    <property type="protein sequence ID" value="AOZ46860.1"/>
    <property type="molecule type" value="Genomic_DNA"/>
</dbReference>
<dbReference type="Proteomes" id="UP000075221">
    <property type="component" value="Chromosome"/>
</dbReference>
<keyword evidence="8" id="KW-1185">Reference proteome</keyword>
<evidence type="ECO:0000313" key="6">
    <source>
        <dbReference type="EMBL" id="AOZ46860.1"/>
    </source>
</evidence>
<dbReference type="PROSITE" id="PS00818">
    <property type="entry name" value="DPS_1"/>
    <property type="match status" value="1"/>
</dbReference>
<evidence type="ECO:0000313" key="7">
    <source>
        <dbReference type="Proteomes" id="UP000075221"/>
    </source>
</evidence>
<evidence type="ECO:0000256" key="1">
    <source>
        <dbReference type="ARBA" id="ARBA00009497"/>
    </source>
</evidence>
<dbReference type="PIRSF" id="PIRSF005900">
    <property type="entry name" value="Dps"/>
    <property type="match status" value="1"/>
</dbReference>
<dbReference type="InterPro" id="IPR012347">
    <property type="entry name" value="Ferritin-like"/>
</dbReference>
<dbReference type="GO" id="GO:0016722">
    <property type="term" value="F:oxidoreductase activity, acting on metal ions"/>
    <property type="evidence" value="ECO:0007669"/>
    <property type="project" value="InterPro"/>
</dbReference>
<dbReference type="Pfam" id="PF00210">
    <property type="entry name" value="Ferritin"/>
    <property type="match status" value="1"/>
</dbReference>
<dbReference type="GeneID" id="88084819"/>
<evidence type="ECO:0000256" key="2">
    <source>
        <dbReference type="RuleBase" id="RU003875"/>
    </source>
</evidence>
<dbReference type="OrthoDB" id="9797687at2"/>
<comment type="similarity">
    <text evidence="1 2">Belongs to the Dps family.</text>
</comment>
<dbReference type="InterPro" id="IPR009078">
    <property type="entry name" value="Ferritin-like_SF"/>
</dbReference>
<evidence type="ECO:0000256" key="3">
    <source>
        <dbReference type="SAM" id="MobiDB-lite"/>
    </source>
</evidence>
<proteinExistence type="inferred from homology"/>
<sequence>MSDRLQINVPRPTGATETARENAEHGVTASAGLAGNLQRVLVDLIALHLVGKQAHWNIVGPNFRDLHLNLDEVVDAARGASDVIAERMRALHATPDGRPSVVAGTTTLPDLPQGEVTTHEAIDLVVEAIEAAVGTMRAVHDDVDAEDPTTADLLHDHIAALEQQAWFISAETRTPERA</sequence>
<dbReference type="InterPro" id="IPR023188">
    <property type="entry name" value="DPS_DNA-bd_CS"/>
</dbReference>
<evidence type="ECO:0000313" key="8">
    <source>
        <dbReference type="Proteomes" id="UP000178666"/>
    </source>
</evidence>
<dbReference type="Gene3D" id="1.20.1260.10">
    <property type="match status" value="1"/>
</dbReference>
<dbReference type="GO" id="GO:0008199">
    <property type="term" value="F:ferric iron binding"/>
    <property type="evidence" value="ECO:0007669"/>
    <property type="project" value="InterPro"/>
</dbReference>
<dbReference type="EMBL" id="CP014352">
    <property type="protein sequence ID" value="AMS05386.1"/>
    <property type="molecule type" value="Genomic_DNA"/>
</dbReference>
<accession>A0A142KGZ8</accession>
<dbReference type="PANTHER" id="PTHR42932:SF2">
    <property type="entry name" value="DNA PROTECTION DURING STARVATION PROTEIN 1"/>
    <property type="match status" value="1"/>
</dbReference>
<reference evidence="6 8" key="1">
    <citation type="journal article" date="2016" name="Plant Dis.">
        <title>Improved production of propionic acid using genome shuffling.</title>
        <authorList>
            <person name="Luna-Flores C.H."/>
            <person name="Palfreyman R.W."/>
            <person name="Kromer J.O."/>
            <person name="Nielsen L.K."/>
            <person name="Marcellin E."/>
        </authorList>
    </citation>
    <scope>NUCLEOTIDE SEQUENCE [LARGE SCALE GENOMIC DNA]</scope>
    <source>
        <strain evidence="6 8">F3E8</strain>
    </source>
</reference>
<feature type="domain" description="Ferritin/DPS" evidence="4">
    <location>
        <begin position="36"/>
        <end position="173"/>
    </location>
</feature>
<dbReference type="KEGG" id="aaci:ASQ49_07270"/>
<dbReference type="RefSeq" id="WP_015071627.1">
    <property type="nucleotide sequence ID" value="NZ_CP013126.1"/>
</dbReference>
<dbReference type="CDD" id="cd01043">
    <property type="entry name" value="DPS"/>
    <property type="match status" value="1"/>
</dbReference>
<dbReference type="SUPFAM" id="SSF47240">
    <property type="entry name" value="Ferritin-like"/>
    <property type="match status" value="1"/>
</dbReference>
<dbReference type="PANTHER" id="PTHR42932">
    <property type="entry name" value="GENERAL STRESS PROTEIN 20U"/>
    <property type="match status" value="1"/>
</dbReference>
<evidence type="ECO:0000259" key="4">
    <source>
        <dbReference type="Pfam" id="PF00210"/>
    </source>
</evidence>
<organism evidence="5 7">
    <name type="scientific">Acidipropionibacterium acidipropionici</name>
    <dbReference type="NCBI Taxonomy" id="1748"/>
    <lineage>
        <taxon>Bacteria</taxon>
        <taxon>Bacillati</taxon>
        <taxon>Actinomycetota</taxon>
        <taxon>Actinomycetes</taxon>
        <taxon>Propionibacteriales</taxon>
        <taxon>Propionibacteriaceae</taxon>
        <taxon>Acidipropionibacterium</taxon>
    </lineage>
</organism>